<dbReference type="EMBL" id="AYGX02000077">
    <property type="protein sequence ID" value="KRO27499.1"/>
    <property type="molecule type" value="Genomic_DNA"/>
</dbReference>
<dbReference type="GO" id="GO:0015416">
    <property type="term" value="F:ABC-type phosphonate transporter activity"/>
    <property type="evidence" value="ECO:0007669"/>
    <property type="project" value="InterPro"/>
</dbReference>
<keyword evidence="4 9" id="KW-0067">ATP-binding</keyword>
<keyword evidence="2" id="KW-1003">Cell membrane</keyword>
<dbReference type="Proteomes" id="UP000050920">
    <property type="component" value="Unassembled WGS sequence"/>
</dbReference>
<dbReference type="GO" id="GO:0005524">
    <property type="term" value="F:ATP binding"/>
    <property type="evidence" value="ECO:0007669"/>
    <property type="project" value="UniProtKB-KW"/>
</dbReference>
<evidence type="ECO:0000313" key="9">
    <source>
        <dbReference type="EMBL" id="KRO27499.1"/>
    </source>
</evidence>
<dbReference type="InterPro" id="IPR027417">
    <property type="entry name" value="P-loop_NTPase"/>
</dbReference>
<keyword evidence="7" id="KW-0472">Membrane</keyword>
<keyword evidence="1" id="KW-0813">Transport</keyword>
<proteinExistence type="predicted"/>
<reference evidence="9 10" key="1">
    <citation type="journal article" date="2015" name="Genome Announc.">
        <title>Expanding the biotechnology potential of lactobacilli through comparative genomics of 213 strains and associated genera.</title>
        <authorList>
            <person name="Sun Z."/>
            <person name="Harris H.M."/>
            <person name="McCann A."/>
            <person name="Guo C."/>
            <person name="Argimon S."/>
            <person name="Zhang W."/>
            <person name="Yang X."/>
            <person name="Jeffery I.B."/>
            <person name="Cooney J.C."/>
            <person name="Kagawa T.F."/>
            <person name="Liu W."/>
            <person name="Song Y."/>
            <person name="Salvetti E."/>
            <person name="Wrobel A."/>
            <person name="Rasinkangas P."/>
            <person name="Parkhill J."/>
            <person name="Rea M.C."/>
            <person name="O'Sullivan O."/>
            <person name="Ritari J."/>
            <person name="Douillard F.P."/>
            <person name="Paul Ross R."/>
            <person name="Yang R."/>
            <person name="Briner A.E."/>
            <person name="Felis G.E."/>
            <person name="de Vos W.M."/>
            <person name="Barrangou R."/>
            <person name="Klaenhammer T.R."/>
            <person name="Caufield P.W."/>
            <person name="Cui Y."/>
            <person name="Zhang H."/>
            <person name="O'Toole P.W."/>
        </authorList>
    </citation>
    <scope>NUCLEOTIDE SEQUENCE [LARGE SCALE GENOMIC DNA]</scope>
    <source>
        <strain evidence="9 10">DSM 21115</strain>
    </source>
</reference>
<dbReference type="InterPro" id="IPR012693">
    <property type="entry name" value="ABC_transpr_PhnC"/>
</dbReference>
<feature type="domain" description="ABC transporter" evidence="8">
    <location>
        <begin position="7"/>
        <end position="251"/>
    </location>
</feature>
<evidence type="ECO:0000256" key="7">
    <source>
        <dbReference type="ARBA" id="ARBA00023136"/>
    </source>
</evidence>
<dbReference type="GO" id="GO:0016887">
    <property type="term" value="F:ATP hydrolysis activity"/>
    <property type="evidence" value="ECO:0007669"/>
    <property type="project" value="InterPro"/>
</dbReference>
<dbReference type="InterPro" id="IPR003439">
    <property type="entry name" value="ABC_transporter-like_ATP-bd"/>
</dbReference>
<evidence type="ECO:0000313" key="10">
    <source>
        <dbReference type="Proteomes" id="UP000050920"/>
    </source>
</evidence>
<dbReference type="SMART" id="SM00382">
    <property type="entry name" value="AAA"/>
    <property type="match status" value="1"/>
</dbReference>
<dbReference type="SUPFAM" id="SSF52540">
    <property type="entry name" value="P-loop containing nucleoside triphosphate hydrolases"/>
    <property type="match status" value="1"/>
</dbReference>
<dbReference type="InterPro" id="IPR017871">
    <property type="entry name" value="ABC_transporter-like_CS"/>
</dbReference>
<dbReference type="GO" id="GO:0016020">
    <property type="term" value="C:membrane"/>
    <property type="evidence" value="ECO:0007669"/>
    <property type="project" value="InterPro"/>
</dbReference>
<sequence length="261" mass="28742">MKGTAMLKVIELDKTYGQDKHSLKSVNFTAQPGEVTAIIGPSGAGKTTILRSVNQLIRDNGGQILLDDEDIRQANKKELRKIRHHIGMIFQNYNLISPLTALENVLHGRLGAKSTMAGMLGLYSNAEKAEALELLAEVGLKDYAYQRCDQLSGGQQQRVGIARALMQHPKMILCDEPIASLDPKSTRTVMDILRRLAKEKQLIILINLHQIDVAREYADHIVGINSGAIVFEGPSQSVDDTVLQKIYRQADSTATVTANEN</sequence>
<dbReference type="NCBIfam" id="TIGR02315">
    <property type="entry name" value="ABC_phnC"/>
    <property type="match status" value="1"/>
</dbReference>
<evidence type="ECO:0000256" key="4">
    <source>
        <dbReference type="ARBA" id="ARBA00022840"/>
    </source>
</evidence>
<dbReference type="Gene3D" id="3.40.50.300">
    <property type="entry name" value="P-loop containing nucleotide triphosphate hydrolases"/>
    <property type="match status" value="1"/>
</dbReference>
<evidence type="ECO:0000256" key="5">
    <source>
        <dbReference type="ARBA" id="ARBA00022885"/>
    </source>
</evidence>
<evidence type="ECO:0000256" key="2">
    <source>
        <dbReference type="ARBA" id="ARBA00022475"/>
    </source>
</evidence>
<dbReference type="InterPro" id="IPR050086">
    <property type="entry name" value="MetN_ABC_transporter-like"/>
</dbReference>
<dbReference type="PROSITE" id="PS00211">
    <property type="entry name" value="ABC_TRANSPORTER_1"/>
    <property type="match status" value="1"/>
</dbReference>
<protein>
    <submittedName>
        <fullName evidence="9">Phosphonates import atp-binding protein phnc</fullName>
    </submittedName>
</protein>
<keyword evidence="10" id="KW-1185">Reference proteome</keyword>
<evidence type="ECO:0000256" key="6">
    <source>
        <dbReference type="ARBA" id="ARBA00022967"/>
    </source>
</evidence>
<evidence type="ECO:0000256" key="1">
    <source>
        <dbReference type="ARBA" id="ARBA00022448"/>
    </source>
</evidence>
<keyword evidence="5" id="KW-0918">Phosphonate transport</keyword>
<dbReference type="PANTHER" id="PTHR43166:SF6">
    <property type="entry name" value="PHOSPHONATES IMPORT ATP-BINDING PROTEIN PHNC"/>
    <property type="match status" value="1"/>
</dbReference>
<keyword evidence="6" id="KW-1278">Translocase</keyword>
<dbReference type="InterPro" id="IPR003593">
    <property type="entry name" value="AAA+_ATPase"/>
</dbReference>
<comment type="caution">
    <text evidence="9">The sequence shown here is derived from an EMBL/GenBank/DDBJ whole genome shotgun (WGS) entry which is preliminary data.</text>
</comment>
<dbReference type="CDD" id="cd03256">
    <property type="entry name" value="ABC_PhnC_transporter"/>
    <property type="match status" value="1"/>
</dbReference>
<gene>
    <name evidence="9" type="ORF">DY78_GL003131</name>
</gene>
<evidence type="ECO:0000259" key="8">
    <source>
        <dbReference type="PROSITE" id="PS50893"/>
    </source>
</evidence>
<evidence type="ECO:0000256" key="3">
    <source>
        <dbReference type="ARBA" id="ARBA00022741"/>
    </source>
</evidence>
<accession>A0A0R2NRY7</accession>
<organism evidence="9 10">
    <name type="scientific">Lactiplantibacillus fabifermentans DSM 21115</name>
    <dbReference type="NCBI Taxonomy" id="1413187"/>
    <lineage>
        <taxon>Bacteria</taxon>
        <taxon>Bacillati</taxon>
        <taxon>Bacillota</taxon>
        <taxon>Bacilli</taxon>
        <taxon>Lactobacillales</taxon>
        <taxon>Lactobacillaceae</taxon>
        <taxon>Lactiplantibacillus</taxon>
    </lineage>
</organism>
<dbReference type="AlphaFoldDB" id="A0A0R2NRY7"/>
<name>A0A0R2NRY7_9LACO</name>
<dbReference type="Pfam" id="PF00005">
    <property type="entry name" value="ABC_tran"/>
    <property type="match status" value="1"/>
</dbReference>
<dbReference type="PANTHER" id="PTHR43166">
    <property type="entry name" value="AMINO ACID IMPORT ATP-BINDING PROTEIN"/>
    <property type="match status" value="1"/>
</dbReference>
<dbReference type="PROSITE" id="PS50893">
    <property type="entry name" value="ABC_TRANSPORTER_2"/>
    <property type="match status" value="1"/>
</dbReference>
<keyword evidence="3" id="KW-0547">Nucleotide-binding</keyword>